<feature type="transmembrane region" description="Helical" evidence="6">
    <location>
        <begin position="453"/>
        <end position="474"/>
    </location>
</feature>
<dbReference type="InterPro" id="IPR050367">
    <property type="entry name" value="APC_superfamily"/>
</dbReference>
<dbReference type="OrthoDB" id="137613at2"/>
<dbReference type="PIRSF" id="PIRSF006060">
    <property type="entry name" value="AA_transporter"/>
    <property type="match status" value="1"/>
</dbReference>
<dbReference type="Pfam" id="PF13520">
    <property type="entry name" value="AA_permease_2"/>
    <property type="match status" value="1"/>
</dbReference>
<keyword evidence="5 6" id="KW-0472">Membrane</keyword>
<feature type="transmembrane region" description="Helical" evidence="6">
    <location>
        <begin position="34"/>
        <end position="56"/>
    </location>
</feature>
<feature type="transmembrane region" description="Helical" evidence="6">
    <location>
        <begin position="353"/>
        <end position="375"/>
    </location>
</feature>
<evidence type="ECO:0000256" key="2">
    <source>
        <dbReference type="ARBA" id="ARBA00022475"/>
    </source>
</evidence>
<dbReference type="AlphaFoldDB" id="A0A1I5QC99"/>
<keyword evidence="3 6" id="KW-0812">Transmembrane</keyword>
<keyword evidence="8" id="KW-1185">Reference proteome</keyword>
<name>A0A1I5QC99_9PSEU</name>
<feature type="transmembrane region" description="Helical" evidence="6">
    <location>
        <begin position="381"/>
        <end position="409"/>
    </location>
</feature>
<dbReference type="STRING" id="587909.SAMN05421810_102586"/>
<feature type="transmembrane region" description="Helical" evidence="6">
    <location>
        <begin position="215"/>
        <end position="237"/>
    </location>
</feature>
<dbReference type="GO" id="GO:0005886">
    <property type="term" value="C:plasma membrane"/>
    <property type="evidence" value="ECO:0007669"/>
    <property type="project" value="UniProtKB-SubCell"/>
</dbReference>
<feature type="transmembrane region" description="Helical" evidence="6">
    <location>
        <begin position="146"/>
        <end position="164"/>
    </location>
</feature>
<feature type="transmembrane region" description="Helical" evidence="6">
    <location>
        <begin position="173"/>
        <end position="195"/>
    </location>
</feature>
<evidence type="ECO:0000256" key="1">
    <source>
        <dbReference type="ARBA" id="ARBA00004651"/>
    </source>
</evidence>
<proteinExistence type="predicted"/>
<dbReference type="PANTHER" id="PTHR42770">
    <property type="entry name" value="AMINO ACID TRANSPORTER-RELATED"/>
    <property type="match status" value="1"/>
</dbReference>
<dbReference type="Gene3D" id="1.20.1740.10">
    <property type="entry name" value="Amino acid/polyamine transporter I"/>
    <property type="match status" value="1"/>
</dbReference>
<accession>A0A1I5QC99</accession>
<dbReference type="InterPro" id="IPR002293">
    <property type="entry name" value="AA/rel_permease1"/>
</dbReference>
<feature type="transmembrane region" description="Helical" evidence="6">
    <location>
        <begin position="298"/>
        <end position="321"/>
    </location>
</feature>
<evidence type="ECO:0000313" key="7">
    <source>
        <dbReference type="EMBL" id="SFP43938.1"/>
    </source>
</evidence>
<feature type="transmembrane region" description="Helical" evidence="6">
    <location>
        <begin position="421"/>
        <end position="441"/>
    </location>
</feature>
<dbReference type="EMBL" id="FOWW01000002">
    <property type="protein sequence ID" value="SFP43938.1"/>
    <property type="molecule type" value="Genomic_DNA"/>
</dbReference>
<feature type="transmembrane region" description="Helical" evidence="6">
    <location>
        <begin position="249"/>
        <end position="269"/>
    </location>
</feature>
<dbReference type="GO" id="GO:0022857">
    <property type="term" value="F:transmembrane transporter activity"/>
    <property type="evidence" value="ECO:0007669"/>
    <property type="project" value="InterPro"/>
</dbReference>
<gene>
    <name evidence="7" type="ORF">SAMN05421810_102586</name>
</gene>
<evidence type="ECO:0000256" key="4">
    <source>
        <dbReference type="ARBA" id="ARBA00022989"/>
    </source>
</evidence>
<sequence>MSSLRDPVRSAARPDGSSAVSTALAADRLGAPAIAIFVMSAATPLTVVAGVVTTGYAETGLVGVPLAFAVIAVVLAVFSVGYIAMARHVAHAGAFYAYVSRGLSRPLGVGSAWMALLAYNALQVGLYGLIGAATQPLLAGWFGVELPWWVIALAAWALVAALGLQHVDVNGRVLAVLLMAEIAIIAVFAVSNLAHPAGGVVAVDALAPGTLFGPGVGALFALAVLGFVGFEASVVFSEEARDRRRTVPIATYLSVALIGTLYAVASWAMQVATGPDRIVEASRTHGTELLFTLARSQLGGTIAAIGNALLVTSILAAAISFHNTSSRYMFALGRERVLPAALSRTRSRSGAPLVGSLLQSGIGLAVILTYAVAGWDPVVRLFYWAGTFGGVGVLLLITVTSVAVVVFFRRHPGAEHPWRRWIAPVLAGLALLVVSGLALSNLTTLLGVPEDSVLRWVVPGVYLAAAMLGVGWGLTLRARRPAVYAVIGQGAKATLAGEPGSLGNGGRDDAVR</sequence>
<dbReference type="RefSeq" id="WP_092529311.1">
    <property type="nucleotide sequence ID" value="NZ_FOWW01000002.1"/>
</dbReference>
<evidence type="ECO:0000256" key="5">
    <source>
        <dbReference type="ARBA" id="ARBA00023136"/>
    </source>
</evidence>
<evidence type="ECO:0000256" key="3">
    <source>
        <dbReference type="ARBA" id="ARBA00022692"/>
    </source>
</evidence>
<dbReference type="Proteomes" id="UP000198727">
    <property type="component" value="Unassembled WGS sequence"/>
</dbReference>
<reference evidence="8" key="1">
    <citation type="submission" date="2016-10" db="EMBL/GenBank/DDBJ databases">
        <authorList>
            <person name="Varghese N."/>
            <person name="Submissions S."/>
        </authorList>
    </citation>
    <scope>NUCLEOTIDE SEQUENCE [LARGE SCALE GENOMIC DNA]</scope>
    <source>
        <strain evidence="8">CGMCC 4.5579</strain>
    </source>
</reference>
<evidence type="ECO:0000256" key="6">
    <source>
        <dbReference type="SAM" id="Phobius"/>
    </source>
</evidence>
<evidence type="ECO:0000313" key="8">
    <source>
        <dbReference type="Proteomes" id="UP000198727"/>
    </source>
</evidence>
<keyword evidence="4 6" id="KW-1133">Transmembrane helix</keyword>
<dbReference type="PANTHER" id="PTHR42770:SF16">
    <property type="entry name" value="AMINO ACID PERMEASE"/>
    <property type="match status" value="1"/>
</dbReference>
<organism evidence="7 8">
    <name type="scientific">Amycolatopsis arida</name>
    <dbReference type="NCBI Taxonomy" id="587909"/>
    <lineage>
        <taxon>Bacteria</taxon>
        <taxon>Bacillati</taxon>
        <taxon>Actinomycetota</taxon>
        <taxon>Actinomycetes</taxon>
        <taxon>Pseudonocardiales</taxon>
        <taxon>Pseudonocardiaceae</taxon>
        <taxon>Amycolatopsis</taxon>
    </lineage>
</organism>
<comment type="subcellular location">
    <subcellularLocation>
        <location evidence="1">Cell membrane</location>
        <topology evidence="1">Multi-pass membrane protein</topology>
    </subcellularLocation>
</comment>
<protein>
    <submittedName>
        <fullName evidence="7">Amino acid transporter</fullName>
    </submittedName>
</protein>
<keyword evidence="2" id="KW-1003">Cell membrane</keyword>
<feature type="transmembrane region" description="Helical" evidence="6">
    <location>
        <begin position="62"/>
        <end position="85"/>
    </location>
</feature>
<feature type="transmembrane region" description="Helical" evidence="6">
    <location>
        <begin position="106"/>
        <end position="126"/>
    </location>
</feature>